<keyword evidence="3" id="KW-1185">Reference proteome</keyword>
<dbReference type="SUPFAM" id="SSF55826">
    <property type="entry name" value="YbaK/ProRS associated domain"/>
    <property type="match status" value="1"/>
</dbReference>
<dbReference type="PATRIC" id="fig|106634.4.peg.1785"/>
<accession>A0A0G3G9C0</accession>
<dbReference type="InterPro" id="IPR007214">
    <property type="entry name" value="YbaK/aa-tRNA-synth-assoc-dom"/>
</dbReference>
<name>A0A0G3G9C0_9GAMM</name>
<keyword evidence="2" id="KW-0030">Aminoacyl-tRNA synthetase</keyword>
<dbReference type="OrthoDB" id="9786549at2"/>
<evidence type="ECO:0000313" key="2">
    <source>
        <dbReference type="EMBL" id="AKJ95436.1"/>
    </source>
</evidence>
<reference evidence="2 3" key="1">
    <citation type="submission" date="2015-04" db="EMBL/GenBank/DDBJ databases">
        <title>Complete Sequence for the Genome of the Thioalkalivibrio versutus D301.</title>
        <authorList>
            <person name="Mu T."/>
            <person name="Zhou J."/>
            <person name="Xu X."/>
        </authorList>
    </citation>
    <scope>NUCLEOTIDE SEQUENCE [LARGE SCALE GENOMIC DNA]</scope>
    <source>
        <strain evidence="2 3">D301</strain>
    </source>
</reference>
<protein>
    <submittedName>
        <fullName evidence="2">YbaK/prolyl-tRNA synthetase associated protein</fullName>
    </submittedName>
</protein>
<dbReference type="Proteomes" id="UP000064201">
    <property type="component" value="Chromosome"/>
</dbReference>
<dbReference type="CDD" id="cd04332">
    <property type="entry name" value="YbaK_like"/>
    <property type="match status" value="1"/>
</dbReference>
<dbReference type="PANTHER" id="PTHR30411:SF9">
    <property type="entry name" value="MULTIFUNCTIONAL SER_THR-TRNA DEACYLASE PROXP-Y"/>
    <property type="match status" value="1"/>
</dbReference>
<dbReference type="KEGG" id="tvr:TVD_08730"/>
<dbReference type="Pfam" id="PF04073">
    <property type="entry name" value="tRNA_edit"/>
    <property type="match status" value="1"/>
</dbReference>
<dbReference type="GO" id="GO:0002161">
    <property type="term" value="F:aminoacyl-tRNA deacylase activity"/>
    <property type="evidence" value="ECO:0007669"/>
    <property type="project" value="InterPro"/>
</dbReference>
<dbReference type="PANTHER" id="PTHR30411">
    <property type="entry name" value="CYTOPLASMIC PROTEIN"/>
    <property type="match status" value="1"/>
</dbReference>
<dbReference type="STRING" id="106634.TVD_08730"/>
<dbReference type="InterPro" id="IPR036754">
    <property type="entry name" value="YbaK/aa-tRNA-synt-asso_dom_sf"/>
</dbReference>
<proteinExistence type="predicted"/>
<gene>
    <name evidence="2" type="ORF">TVD_08730</name>
</gene>
<keyword evidence="2" id="KW-0436">Ligase</keyword>
<dbReference type="GO" id="GO:0004812">
    <property type="term" value="F:aminoacyl-tRNA ligase activity"/>
    <property type="evidence" value="ECO:0007669"/>
    <property type="project" value="UniProtKB-KW"/>
</dbReference>
<organism evidence="2 3">
    <name type="scientific">Thioalkalivibrio versutus</name>
    <dbReference type="NCBI Taxonomy" id="106634"/>
    <lineage>
        <taxon>Bacteria</taxon>
        <taxon>Pseudomonadati</taxon>
        <taxon>Pseudomonadota</taxon>
        <taxon>Gammaproteobacteria</taxon>
        <taxon>Chromatiales</taxon>
        <taxon>Ectothiorhodospiraceae</taxon>
        <taxon>Thioalkalivibrio</taxon>
    </lineage>
</organism>
<evidence type="ECO:0000259" key="1">
    <source>
        <dbReference type="Pfam" id="PF04073"/>
    </source>
</evidence>
<dbReference type="EMBL" id="CP011367">
    <property type="protein sequence ID" value="AKJ95436.1"/>
    <property type="molecule type" value="Genomic_DNA"/>
</dbReference>
<dbReference type="Gene3D" id="3.90.960.10">
    <property type="entry name" value="YbaK/aminoacyl-tRNA synthetase-associated domain"/>
    <property type="match status" value="1"/>
</dbReference>
<evidence type="ECO:0000313" key="3">
    <source>
        <dbReference type="Proteomes" id="UP000064201"/>
    </source>
</evidence>
<dbReference type="AlphaFoldDB" id="A0A0G3G9C0"/>
<dbReference type="RefSeq" id="WP_019568635.1">
    <property type="nucleotide sequence ID" value="NZ_CP011367.1"/>
</dbReference>
<feature type="domain" description="YbaK/aminoacyl-tRNA synthetase-associated" evidence="1">
    <location>
        <begin position="23"/>
        <end position="142"/>
    </location>
</feature>
<sequence length="157" mass="17091">MSIPGTLNNFLAEHAVAYQLVPHPHSNSASRTAEAAHVPGDAVAKAVLLVEEDGQYRLAVVPATRRVKLGQLHRLLGEHVGLATEDEVARVFADCERGAIPALGAAYGLETLLDDSVLEQRNVYFEAGDHESLVRLRETDFLHLLGLPRRGQFSAHI</sequence>